<name>A0ABX7TG81_9GAMM</name>
<dbReference type="InterPro" id="IPR017482">
    <property type="entry name" value="Lambda-type_endonuclease"/>
</dbReference>
<protein>
    <submittedName>
        <fullName evidence="3">YqaJ viral recombinase family protein</fullName>
    </submittedName>
</protein>
<sequence length="326" mass="36872">MNTAVNLQSAENARQAWLESRRLGIGGSDVAAILGLSKYKSPYQLWLDKTSRSELEDSQSEAAYWGNTLEDIVAKEYAKRNGVKVQRVNATIAHPEQDWMRANIDRAIINPEIAGNVRIKNGKLTTDRILECKTANQYLAKLWGDEQTESVPDYYLTQCQWYMGITGASLCGLGVLIGGQKFRTYQIAFDPELFEMLIEQCSEFWHEHVLADVPPAPTTFDDVLHRWAKHNPDQALQADDDLAQLVAEYKDLNATIKEASGELDALKLQICTHMQDAEMIIAEEKRLATFKYQERNTLDSKSLKAAHPDIYEQFVKTSSTRVLRIG</sequence>
<dbReference type="InterPro" id="IPR051703">
    <property type="entry name" value="NF-kappa-B_Signaling_Reg"/>
</dbReference>
<dbReference type="RefSeq" id="WP_207973635.1">
    <property type="nucleotide sequence ID" value="NZ_CP071766.1"/>
</dbReference>
<dbReference type="GeneID" id="64223496"/>
<dbReference type="InterPro" id="IPR011335">
    <property type="entry name" value="Restrct_endonuc-II-like"/>
</dbReference>
<keyword evidence="4" id="KW-1185">Reference proteome</keyword>
<evidence type="ECO:0000313" key="3">
    <source>
        <dbReference type="EMBL" id="QTD62720.1"/>
    </source>
</evidence>
<evidence type="ECO:0000259" key="2">
    <source>
        <dbReference type="Pfam" id="PF09588"/>
    </source>
</evidence>
<feature type="domain" description="YqaJ viral recombinase" evidence="2">
    <location>
        <begin position="17"/>
        <end position="168"/>
    </location>
</feature>
<keyword evidence="1" id="KW-0175">Coiled coil</keyword>
<dbReference type="Proteomes" id="UP000663954">
    <property type="component" value="Chromosome"/>
</dbReference>
<dbReference type="InterPro" id="IPR011604">
    <property type="entry name" value="PDDEXK-like_dom_sf"/>
</dbReference>
<accession>A0ABX7TG81</accession>
<dbReference type="EMBL" id="CP071770">
    <property type="protein sequence ID" value="QTD62720.1"/>
    <property type="molecule type" value="Genomic_DNA"/>
</dbReference>
<dbReference type="PANTHER" id="PTHR46609:SF6">
    <property type="entry name" value="EXONUCLEASE, PHAGE-TYPE_RECB, C-TERMINAL DOMAIN-CONTAINING PROTEIN-RELATED"/>
    <property type="match status" value="1"/>
</dbReference>
<proteinExistence type="predicted"/>
<dbReference type="Pfam" id="PF09588">
    <property type="entry name" value="YqaJ"/>
    <property type="match status" value="1"/>
</dbReference>
<reference evidence="3 4" key="1">
    <citation type="journal article" date="2020" name="Front. Cell. Infect. Microbiol.">
        <title>Characterization of Three Porcine Acinetobacter towneri Strains Co-Harboring tet(X3) and bla OXA-58.</title>
        <authorList>
            <person name="Ma J."/>
            <person name="Wang J."/>
            <person name="Feng J."/>
            <person name="Liu Y."/>
            <person name="Yang B."/>
            <person name="Li R."/>
            <person name="Bai L."/>
            <person name="He T."/>
            <person name="Wang X."/>
            <person name="Yang Z."/>
        </authorList>
    </citation>
    <scope>NUCLEOTIDE SEQUENCE [LARGE SCALE GENOMIC DNA]</scope>
    <source>
        <strain evidence="3 4">GX5</strain>
    </source>
</reference>
<gene>
    <name evidence="3" type="ORF">J4G45_06075</name>
</gene>
<dbReference type="Gene3D" id="3.90.320.10">
    <property type="match status" value="1"/>
</dbReference>
<dbReference type="InterPro" id="IPR019080">
    <property type="entry name" value="YqaJ_viral_recombinase"/>
</dbReference>
<feature type="coiled-coil region" evidence="1">
    <location>
        <begin position="235"/>
        <end position="269"/>
    </location>
</feature>
<dbReference type="SUPFAM" id="SSF52980">
    <property type="entry name" value="Restriction endonuclease-like"/>
    <property type="match status" value="1"/>
</dbReference>
<organism evidence="3 4">
    <name type="scientific">Acinetobacter towneri</name>
    <dbReference type="NCBI Taxonomy" id="202956"/>
    <lineage>
        <taxon>Bacteria</taxon>
        <taxon>Pseudomonadati</taxon>
        <taxon>Pseudomonadota</taxon>
        <taxon>Gammaproteobacteria</taxon>
        <taxon>Moraxellales</taxon>
        <taxon>Moraxellaceae</taxon>
        <taxon>Acinetobacter</taxon>
    </lineage>
</organism>
<dbReference type="NCBIfam" id="TIGR03033">
    <property type="entry name" value="phage_rel_nuc"/>
    <property type="match status" value="1"/>
</dbReference>
<evidence type="ECO:0000256" key="1">
    <source>
        <dbReference type="SAM" id="Coils"/>
    </source>
</evidence>
<dbReference type="PANTHER" id="PTHR46609">
    <property type="entry name" value="EXONUCLEASE, PHAGE-TYPE/RECB, C-TERMINAL DOMAIN-CONTAINING PROTEIN"/>
    <property type="match status" value="1"/>
</dbReference>
<evidence type="ECO:0000313" key="4">
    <source>
        <dbReference type="Proteomes" id="UP000663954"/>
    </source>
</evidence>